<proteinExistence type="predicted"/>
<evidence type="ECO:0000313" key="3">
    <source>
        <dbReference type="Proteomes" id="UP001239462"/>
    </source>
</evidence>
<keyword evidence="3" id="KW-1185">Reference proteome</keyword>
<feature type="region of interest" description="Disordered" evidence="1">
    <location>
        <begin position="1"/>
        <end position="48"/>
    </location>
</feature>
<dbReference type="Proteomes" id="UP001239462">
    <property type="component" value="Unassembled WGS sequence"/>
</dbReference>
<sequence>MTIGTSQLVGTSQATAQDASQQHAAAEHTHQKSGHGDMSGSHGGSLQMVDGNKVETVLQEKGIMFAFMTSEGKAIDASQASGKLTLHVGDNPKKYSYTLKPLKNGMVGVGVDLSKVKGIMLHMNVQLSGVASSPLEFHSMGKVGEGAKLSDELLISLQSTCPASGQKLGSMGKPPKVELGDKSLFVCCAGCIEKVKASPDQYLTKYYKSSGKEIRPGVFEATLADAEAIAKQKVCPVMDEPLGGMGTPGKVNVKGKAVFICCAGCAKKLAAEPDKYLAQLKEQGVTPPEFK</sequence>
<accession>A0ABT7PF19</accession>
<feature type="compositionally biased region" description="Polar residues" evidence="1">
    <location>
        <begin position="1"/>
        <end position="10"/>
    </location>
</feature>
<comment type="caution">
    <text evidence="2">The sequence shown here is derived from an EMBL/GenBank/DDBJ whole genome shotgun (WGS) entry which is preliminary data.</text>
</comment>
<organism evidence="2 3">
    <name type="scientific">Roseiconus lacunae</name>
    <dbReference type="NCBI Taxonomy" id="2605694"/>
    <lineage>
        <taxon>Bacteria</taxon>
        <taxon>Pseudomonadati</taxon>
        <taxon>Planctomycetota</taxon>
        <taxon>Planctomycetia</taxon>
        <taxon>Pirellulales</taxon>
        <taxon>Pirellulaceae</taxon>
        <taxon>Roseiconus</taxon>
    </lineage>
</organism>
<dbReference type="EMBL" id="JASZZN010000004">
    <property type="protein sequence ID" value="MDM4015084.1"/>
    <property type="molecule type" value="Genomic_DNA"/>
</dbReference>
<gene>
    <name evidence="2" type="ORF">QTN89_06555</name>
</gene>
<evidence type="ECO:0000256" key="1">
    <source>
        <dbReference type="SAM" id="MobiDB-lite"/>
    </source>
</evidence>
<dbReference type="RefSeq" id="WP_289162636.1">
    <property type="nucleotide sequence ID" value="NZ_JASZZN010000004.1"/>
</dbReference>
<evidence type="ECO:0000313" key="2">
    <source>
        <dbReference type="EMBL" id="MDM4015084.1"/>
    </source>
</evidence>
<protein>
    <recommendedName>
        <fullName evidence="4">Metal-binding domain of cation transport ATPase</fullName>
    </recommendedName>
</protein>
<feature type="compositionally biased region" description="Low complexity" evidence="1">
    <location>
        <begin position="11"/>
        <end position="24"/>
    </location>
</feature>
<evidence type="ECO:0008006" key="4">
    <source>
        <dbReference type="Google" id="ProtNLM"/>
    </source>
</evidence>
<reference evidence="2 3" key="1">
    <citation type="submission" date="2023-06" db="EMBL/GenBank/DDBJ databases">
        <title>Roseiconus lacunae JC819 isolated from Gulf of Mannar region, Tamil Nadu.</title>
        <authorList>
            <person name="Pk S."/>
            <person name="Ch S."/>
            <person name="Ch V.R."/>
        </authorList>
    </citation>
    <scope>NUCLEOTIDE SEQUENCE [LARGE SCALE GENOMIC DNA]</scope>
    <source>
        <strain evidence="2 3">JC819</strain>
    </source>
</reference>
<name>A0ABT7PF19_9BACT</name>